<dbReference type="InterPro" id="IPR006488">
    <property type="entry name" value="PYST-C1_N"/>
</dbReference>
<evidence type="ECO:0000256" key="1">
    <source>
        <dbReference type="SAM" id="SignalP"/>
    </source>
</evidence>
<dbReference type="VEuPathDB" id="PlasmoDB:PVLDE_0803560"/>
<feature type="chain" id="PRO_5027812232" evidence="1">
    <location>
        <begin position="20"/>
        <end position="159"/>
    </location>
</feature>
<dbReference type="NCBIfam" id="TIGR01601">
    <property type="entry name" value="PYST-C1"/>
    <property type="match status" value="1"/>
</dbReference>
<feature type="domain" description="PYST-C1-like N-terminal" evidence="2">
    <location>
        <begin position="27"/>
        <end position="87"/>
    </location>
</feature>
<feature type="signal peptide" evidence="1">
    <location>
        <begin position="1"/>
        <end position="19"/>
    </location>
</feature>
<accession>A0A6V7S414</accession>
<keyword evidence="1" id="KW-0732">Signal</keyword>
<dbReference type="Pfam" id="PF09690">
    <property type="entry name" value="PYST-C1"/>
    <property type="match status" value="1"/>
</dbReference>
<evidence type="ECO:0000259" key="2">
    <source>
        <dbReference type="Pfam" id="PF09690"/>
    </source>
</evidence>
<proteinExistence type="predicted"/>
<gene>
    <name evidence="3" type="ORF">PVLDE_0803560</name>
</gene>
<dbReference type="Proteomes" id="UP000515308">
    <property type="component" value="Chromosome PVLDE_08"/>
</dbReference>
<sequence length="159" mass="18514">MNRRIFSLVCIALYALLDASIYCSQQKVYDARNKSVRGTKETNRSNEKNAIEFKQETQLKNNNPIYDEDDKESSCFNIFKRGKKSKKTKKNLYSKLPSNLSYDEMIQIFIDNNKNLPTDRSGMEKYIQNIFANDPEQANFLLKLTNELPKQPSKLKPSE</sequence>
<evidence type="ECO:0000313" key="4">
    <source>
        <dbReference type="Proteomes" id="UP000515308"/>
    </source>
</evidence>
<dbReference type="AlphaFoldDB" id="A0A6V7S414"/>
<evidence type="ECO:0000313" key="3">
    <source>
        <dbReference type="EMBL" id="CAD2090617.1"/>
    </source>
</evidence>
<name>A0A6V7S414_PLAVN</name>
<protein>
    <submittedName>
        <fullName evidence="3">Fam-c protein</fullName>
    </submittedName>
</protein>
<organism evidence="3 4">
    <name type="scientific">Plasmodium vinckei lentum</name>
    <dbReference type="NCBI Taxonomy" id="138297"/>
    <lineage>
        <taxon>Eukaryota</taxon>
        <taxon>Sar</taxon>
        <taxon>Alveolata</taxon>
        <taxon>Apicomplexa</taxon>
        <taxon>Aconoidasida</taxon>
        <taxon>Haemosporida</taxon>
        <taxon>Plasmodiidae</taxon>
        <taxon>Plasmodium</taxon>
        <taxon>Plasmodium (Vinckeia)</taxon>
    </lineage>
</organism>
<dbReference type="EMBL" id="LR865370">
    <property type="protein sequence ID" value="CAD2090617.1"/>
    <property type="molecule type" value="Genomic_DNA"/>
</dbReference>
<reference evidence="3 4" key="1">
    <citation type="submission" date="2020-08" db="EMBL/GenBank/DDBJ databases">
        <authorList>
            <person name="Ramaprasad A."/>
        </authorList>
    </citation>
    <scope>NUCLEOTIDE SEQUENCE [LARGE SCALE GENOMIC DNA]</scope>
</reference>